<dbReference type="VEuPathDB" id="TriTrypDB:LMJLV39_010012600"/>
<feature type="compositionally biased region" description="Low complexity" evidence="1">
    <location>
        <begin position="61"/>
        <end position="80"/>
    </location>
</feature>
<feature type="compositionally biased region" description="Low complexity" evidence="1">
    <location>
        <begin position="1168"/>
        <end position="1180"/>
    </location>
</feature>
<dbReference type="KEGG" id="lma:LMJF_01_0720"/>
<proteinExistence type="predicted"/>
<feature type="region of interest" description="Disordered" evidence="1">
    <location>
        <begin position="1528"/>
        <end position="1577"/>
    </location>
</feature>
<reference evidence="2 3" key="2">
    <citation type="journal article" date="2005" name="Science">
        <title>The genome of the kinetoplastid parasite, Leishmania major.</title>
        <authorList>
            <person name="Ivens A.C."/>
            <person name="Peacock C.S."/>
            <person name="Worthey E.A."/>
            <person name="Murphy L."/>
            <person name="Aggarwal G."/>
            <person name="Berriman M."/>
            <person name="Sisk E."/>
            <person name="Rajandream M.A."/>
            <person name="Adlem E."/>
            <person name="Aert R."/>
            <person name="Anupama A."/>
            <person name="Apostolou Z."/>
            <person name="Attipoe P."/>
            <person name="Bason N."/>
            <person name="Bauser C."/>
            <person name="Beck A."/>
            <person name="Beverley S.M."/>
            <person name="Bianchettin G."/>
            <person name="Borzym K."/>
            <person name="Bothe G."/>
            <person name="Bruschi C.V."/>
            <person name="Collins M."/>
            <person name="Cadag E."/>
            <person name="Ciarloni L."/>
            <person name="Clayton C."/>
            <person name="Coulson R.M."/>
            <person name="Cronin A."/>
            <person name="Cruz A.K."/>
            <person name="Davies R.M."/>
            <person name="De Gaudenzi J."/>
            <person name="Dobson D.E."/>
            <person name="Duesterhoeft A."/>
            <person name="Fazelina G."/>
            <person name="Fosker N."/>
            <person name="Frasch A.C."/>
            <person name="Fraser A."/>
            <person name="Fuchs M."/>
            <person name="Gabel C."/>
            <person name="Goble A."/>
            <person name="Goffeau A."/>
            <person name="Harris D."/>
            <person name="Hertz-Fowler C."/>
            <person name="Hilbert H."/>
            <person name="Horn D."/>
            <person name="Huang Y."/>
            <person name="Klages S."/>
            <person name="Knights A."/>
            <person name="Kube M."/>
            <person name="Larke N."/>
            <person name="Litvin L."/>
            <person name="Lord A."/>
            <person name="Louie T."/>
            <person name="Marra M."/>
            <person name="Masuy D."/>
            <person name="Matthews K."/>
            <person name="Michaeli S."/>
            <person name="Mottram J.C."/>
            <person name="Muller-Auer S."/>
            <person name="Munden H."/>
            <person name="Nelson S."/>
            <person name="Norbertczak H."/>
            <person name="Oliver K."/>
            <person name="O'neil S."/>
            <person name="Pentony M."/>
            <person name="Pohl T.M."/>
            <person name="Price C."/>
            <person name="Purnelle B."/>
            <person name="Quail M.A."/>
            <person name="Rabbinowitsch E."/>
            <person name="Reinhardt R."/>
            <person name="Rieger M."/>
            <person name="Rinta J."/>
            <person name="Robben J."/>
            <person name="Robertson L."/>
            <person name="Ruiz J.C."/>
            <person name="Rutter S."/>
            <person name="Saunders D."/>
            <person name="Schafer M."/>
            <person name="Schein J."/>
            <person name="Schwartz D.C."/>
            <person name="Seeger K."/>
            <person name="Seyler A."/>
            <person name="Sharp S."/>
            <person name="Shin H."/>
            <person name="Sivam D."/>
            <person name="Squares R."/>
            <person name="Squares S."/>
            <person name="Tosato V."/>
            <person name="Vogt C."/>
            <person name="Volckaert G."/>
            <person name="Wambutt R."/>
            <person name="Warren T."/>
            <person name="Wedler H."/>
            <person name="Woodward J."/>
            <person name="Zhou S."/>
            <person name="Zimmermann W."/>
            <person name="Smith D.F."/>
            <person name="Blackwell J.M."/>
            <person name="Stuart K.D."/>
            <person name="Barrell B."/>
            <person name="Myler P.J."/>
        </authorList>
    </citation>
    <scope>NUCLEOTIDE SEQUENCE [LARGE SCALE GENOMIC DNA]</scope>
    <source>
        <strain evidence="3">MHOM/IL/81/Friedlin</strain>
    </source>
</reference>
<evidence type="ECO:0000313" key="2">
    <source>
        <dbReference type="EMBL" id="CBZ11877.1"/>
    </source>
</evidence>
<dbReference type="VEuPathDB" id="TriTrypDB:LMJSD75_010012600"/>
<dbReference type="EMBL" id="FR796397">
    <property type="protein sequence ID" value="CBZ11877.1"/>
    <property type="molecule type" value="Genomic_DNA"/>
</dbReference>
<name>E9AC63_LEIMA</name>
<reference evidence="3" key="1">
    <citation type="journal article" date="1999" name="Proc. Natl. Acad. Sci. U.S.A.">
        <title>Leishmania major Friedlin chromosome 1 has an unusual distribution of protein-coding genes.</title>
        <authorList>
            <person name="Myler P.J."/>
            <person name="Audleman L."/>
            <person name="deVos T."/>
            <person name="Hixson G."/>
            <person name="Kiser P."/>
            <person name="Lemley C."/>
            <person name="Magness C."/>
            <person name="Rickel E."/>
            <person name="Sisk E."/>
            <person name="Sunkin S."/>
            <person name="Swartzell S."/>
            <person name="Westlake T."/>
            <person name="Bastien P."/>
            <person name="Fu G."/>
            <person name="Ivens A."/>
            <person name="Stuart K."/>
        </authorList>
    </citation>
    <scope>NUCLEOTIDE SEQUENCE [LARGE SCALE GENOMIC DNA]</scope>
    <source>
        <strain evidence="3">MHOM/IL/81/Friedlin</strain>
    </source>
</reference>
<dbReference type="Proteomes" id="UP000000542">
    <property type="component" value="Chromosome 1"/>
</dbReference>
<dbReference type="VEuPathDB" id="TriTrypDB:LMJFC_010012700"/>
<evidence type="ECO:0000256" key="1">
    <source>
        <dbReference type="SAM" id="MobiDB-lite"/>
    </source>
</evidence>
<feature type="region of interest" description="Disordered" evidence="1">
    <location>
        <begin position="624"/>
        <end position="649"/>
    </location>
</feature>
<dbReference type="InParanoid" id="E9AC63"/>
<feature type="region of interest" description="Disordered" evidence="1">
    <location>
        <begin position="1141"/>
        <end position="1192"/>
    </location>
</feature>
<reference evidence="2 3" key="3">
    <citation type="journal article" date="2011" name="Genome Res.">
        <title>Chromosome and gene copy number variation allow major structural change between species and strains of Leishmania.</title>
        <authorList>
            <person name="Rogers M.B."/>
            <person name="Hilley J.D."/>
            <person name="Dickens N.J."/>
            <person name="Wilkes J."/>
            <person name="Bates P.A."/>
            <person name="Depledge D.P."/>
            <person name="Harris D."/>
            <person name="Her Y."/>
            <person name="Herzyk P."/>
            <person name="Imamura H."/>
            <person name="Otto T.D."/>
            <person name="Sanders M."/>
            <person name="Seeger K."/>
            <person name="Dujardin J.C."/>
            <person name="Berriman M."/>
            <person name="Smith D.F."/>
            <person name="Hertz-Fowler C."/>
            <person name="Mottram J.C."/>
        </authorList>
    </citation>
    <scope>NUCLEOTIDE SEQUENCE [LARGE SCALE GENOMIC DNA]</scope>
    <source>
        <strain evidence="3">MHOM/IL/81/Friedlin</strain>
    </source>
</reference>
<organism evidence="2 3">
    <name type="scientific">Leishmania major</name>
    <dbReference type="NCBI Taxonomy" id="5664"/>
    <lineage>
        <taxon>Eukaryota</taxon>
        <taxon>Discoba</taxon>
        <taxon>Euglenozoa</taxon>
        <taxon>Kinetoplastea</taxon>
        <taxon>Metakinetoplastina</taxon>
        <taxon>Trypanosomatida</taxon>
        <taxon>Trypanosomatidae</taxon>
        <taxon>Leishmaniinae</taxon>
        <taxon>Leishmania</taxon>
    </lineage>
</organism>
<feature type="compositionally biased region" description="Basic and acidic residues" evidence="1">
    <location>
        <begin position="1560"/>
        <end position="1570"/>
    </location>
</feature>
<feature type="compositionally biased region" description="Polar residues" evidence="1">
    <location>
        <begin position="177"/>
        <end position="187"/>
    </location>
</feature>
<dbReference type="OMA" id="VFKDVWE"/>
<dbReference type="GeneID" id="12983082"/>
<feature type="compositionally biased region" description="Low complexity" evidence="1">
    <location>
        <begin position="1142"/>
        <end position="1154"/>
    </location>
</feature>
<feature type="compositionally biased region" description="Basic and acidic residues" evidence="1">
    <location>
        <begin position="155"/>
        <end position="165"/>
    </location>
</feature>
<sequence length="1577" mass="166740">MMMSASSPYSGHVFDFAEAGASATAWRTSARRTAAFKLRGLGSFGLSPQPRGRRCYATTTATTASTQGRTAAASGSAATQPQTRRRRHVMDLGNNLSVVLPVSGPSPALSSPRHHRGSRRRHGCTESEATARHSRGEHRHGSTDDGNTEASAADRAVHVQSREALKQPPRSRRHPRQATQTSLLVGQQRATQEELEGAEDALLRIPHTADEAVALLECATVLEALELSSSAHLPPCSAAPASKLAAAAPSDVRANFEELRTRALPLLFHFAHVAATSSAPLAGDAAATVTDAKLAAALQCLAAHLQYMAAATRTDGLRHVSALPPAVVVALWEQVMPYVHQRVGEAEAPPLPPLQGNLAELEEEGGGVHESAGEAVTSEPGDGAGALASSATTAVARPVSAASMKNSVYMPLRRALALHTRQIASLLPPPALALVLTRIYQCGALADDVLGPIAADYLEVLRRSGPGQTTGGGDVIAALRQRVLRLPSGDGLDAAPPAAAFTGAAAVTMARLLGRAAVPGHHQLHRFFHLALLPEVTRVLARAAERAAQSVADDATGEAVEALPGAAVLLDVTAALRHYAVSGHAVTHLTTLWMAYFARRPRTDDAAAALADCTALLRALSTVPSASNRTQRRQAHNTGADGSNGGLNAPQQRKQLLEVTDGDYYPLMDVVCAQVCRVCNHLQSPAATSDVATVTPTQLLALLCLLLRVSCPHWAETYEMLASTVLAALASTATSLAALPPSRIEDEELERLLPLAAARRTLRALLHRHSLIPDHPLHRVLLRRLLHSPAAMTDTAVASQVLLGLELMVPEEEGSSRGNKVVASTATSASAGHTVALVATATSTPAQTLMSTVAITPDDRQRALQVFRRLGRSVTPTAFVAGLCVVALDMLPRTAQVAVVNHLTSVASAVSPSYLVKGMDAVVRQLPSSAIDDVSVQRWFSRFTARDVVRRVDPVGCAVLLDMLSANPRYQRNCALAKECITHRIGVALRQTGEDGAGNGAASAVSLEALPRVVAALQRANVFLSHYYSRVCRLLLGQVEQAPLGEMLEPFAVVAEAYMSRQRSEAQASVFKDVWELLRGRVMEEAGRLTLHETLTAINGFAALDVTDHVLFGVLVYQLWLCLCAAEAQVAEAAATSRSCGASSADPAVAAPDVPARRPVRSAQQPSENGEAAEAAAATTDNEDEAAEAQVHRRVQAAQHVLRTLTPSAVAVVTTTLLARSDIRASYAAQARAAAGEVRKGEDGDDNVVRTLLPWMLLGLRDCRAELYPVDVVHLMPSLLEHYAAAATVEDASAPTAYADRYAALLHNAYDACRSTFLLMYTLLPDTVDAAEEPLLPLAEQQRIAEQRSQWTPATKLSVEVVPRPWFATLLVSLSSAALVDVAVALPCVRRACTRRVCSDLLPIAQLVDVCLSLCWLATSTGLRTVAKGASAAAHRSDDDAPTPATPPVTRQDKPSSPPLPAPGDVLRTAMATVLSALWKRSDELTGAQIGALLRCLRDTYGADKMDADFVERLEAQRALLLSQRQQKGPAAAAAGSASATETANSGGAGASAASPPQQERPKPLPRMDPEDLFSTT</sequence>
<gene>
    <name evidence="2" type="ORF">LMJF_01_0720</name>
</gene>
<dbReference type="eggNOG" id="ENOG502QT9E">
    <property type="taxonomic scope" value="Eukaryota"/>
</dbReference>
<feature type="compositionally biased region" description="Basic residues" evidence="1">
    <location>
        <begin position="112"/>
        <end position="122"/>
    </location>
</feature>
<feature type="region of interest" description="Disordered" evidence="1">
    <location>
        <begin position="99"/>
        <end position="187"/>
    </location>
</feature>
<feature type="region of interest" description="Disordered" evidence="1">
    <location>
        <begin position="362"/>
        <end position="387"/>
    </location>
</feature>
<accession>E9AC63</accession>
<feature type="region of interest" description="Disordered" evidence="1">
    <location>
        <begin position="1432"/>
        <end position="1465"/>
    </location>
</feature>
<dbReference type="HOGENOM" id="CLU_245272_0_0_1"/>
<feature type="region of interest" description="Disordered" evidence="1">
    <location>
        <begin position="61"/>
        <end position="85"/>
    </location>
</feature>
<dbReference type="VEuPathDB" id="TriTrypDB:LmjF.01.0720"/>
<dbReference type="RefSeq" id="XP_003721594.1">
    <property type="nucleotide sequence ID" value="XM_003721546.1"/>
</dbReference>
<evidence type="ECO:0000313" key="3">
    <source>
        <dbReference type="Proteomes" id="UP000000542"/>
    </source>
</evidence>
<keyword evidence="3" id="KW-1185">Reference proteome</keyword>
<feature type="compositionally biased region" description="Low complexity" evidence="1">
    <location>
        <begin position="1528"/>
        <end position="1555"/>
    </location>
</feature>
<protein>
    <submittedName>
        <fullName evidence="2">Uncharacterized protein</fullName>
    </submittedName>
</protein>